<proteinExistence type="predicted"/>
<feature type="compositionally biased region" description="Basic residues" evidence="1">
    <location>
        <begin position="1"/>
        <end position="15"/>
    </location>
</feature>
<sequence length="71" mass="8469">MGRKKNPGPARRQRPSLRSGFMNRHRLRVRQLQARRTRLRSYLSFNDKEGAERDHALEEFIGKEVEEEVGY</sequence>
<name>A0ABV4P0N8_9GAMM</name>
<accession>A0ABV4P0N8</accession>
<keyword evidence="3" id="KW-1185">Reference proteome</keyword>
<dbReference type="RefSeq" id="WP_371839163.1">
    <property type="nucleotide sequence ID" value="NZ_JBGMEK010000023.1"/>
</dbReference>
<dbReference type="EMBL" id="JBGMEK010000023">
    <property type="protein sequence ID" value="MFA0811594.1"/>
    <property type="molecule type" value="Genomic_DNA"/>
</dbReference>
<comment type="caution">
    <text evidence="2">The sequence shown here is derived from an EMBL/GenBank/DDBJ whole genome shotgun (WGS) entry which is preliminary data.</text>
</comment>
<protein>
    <submittedName>
        <fullName evidence="2">Uncharacterized protein</fullName>
    </submittedName>
</protein>
<dbReference type="Proteomes" id="UP001569428">
    <property type="component" value="Unassembled WGS sequence"/>
</dbReference>
<gene>
    <name evidence="2" type="ORF">ACCI49_11750</name>
</gene>
<feature type="region of interest" description="Disordered" evidence="1">
    <location>
        <begin position="1"/>
        <end position="22"/>
    </location>
</feature>
<reference evidence="2 3" key="1">
    <citation type="submission" date="2024-08" db="EMBL/GenBank/DDBJ databases">
        <authorList>
            <person name="Ishaq N."/>
        </authorList>
    </citation>
    <scope>NUCLEOTIDE SEQUENCE [LARGE SCALE GENOMIC DNA]</scope>
    <source>
        <strain evidence="2 3">DSM 18651</strain>
    </source>
</reference>
<evidence type="ECO:0000313" key="2">
    <source>
        <dbReference type="EMBL" id="MFA0811594.1"/>
    </source>
</evidence>
<evidence type="ECO:0000313" key="3">
    <source>
        <dbReference type="Proteomes" id="UP001569428"/>
    </source>
</evidence>
<evidence type="ECO:0000256" key="1">
    <source>
        <dbReference type="SAM" id="MobiDB-lite"/>
    </source>
</evidence>
<organism evidence="2 3">
    <name type="scientific">Microbulbifer epialgicus</name>
    <dbReference type="NCBI Taxonomy" id="393907"/>
    <lineage>
        <taxon>Bacteria</taxon>
        <taxon>Pseudomonadati</taxon>
        <taxon>Pseudomonadota</taxon>
        <taxon>Gammaproteobacteria</taxon>
        <taxon>Cellvibrionales</taxon>
        <taxon>Microbulbiferaceae</taxon>
        <taxon>Microbulbifer</taxon>
    </lineage>
</organism>